<dbReference type="InterPro" id="IPR013830">
    <property type="entry name" value="SGNH_hydro"/>
</dbReference>
<dbReference type="SUPFAM" id="SSF52266">
    <property type="entry name" value="SGNH hydrolase"/>
    <property type="match status" value="1"/>
</dbReference>
<dbReference type="EMBL" id="BMNI01000003">
    <property type="protein sequence ID" value="GGO88562.1"/>
    <property type="molecule type" value="Genomic_DNA"/>
</dbReference>
<accession>A0ABQ2N9A1</accession>
<organism evidence="2 3">
    <name type="scientific">Nocardioides phosphati</name>
    <dbReference type="NCBI Taxonomy" id="1867775"/>
    <lineage>
        <taxon>Bacteria</taxon>
        <taxon>Bacillati</taxon>
        <taxon>Actinomycetota</taxon>
        <taxon>Actinomycetes</taxon>
        <taxon>Propionibacteriales</taxon>
        <taxon>Nocardioidaceae</taxon>
        <taxon>Nocardioides</taxon>
    </lineage>
</organism>
<evidence type="ECO:0000313" key="2">
    <source>
        <dbReference type="EMBL" id="GGO88562.1"/>
    </source>
</evidence>
<dbReference type="Pfam" id="PF13472">
    <property type="entry name" value="Lipase_GDSL_2"/>
    <property type="match status" value="1"/>
</dbReference>
<reference evidence="3" key="1">
    <citation type="journal article" date="2019" name="Int. J. Syst. Evol. Microbiol.">
        <title>The Global Catalogue of Microorganisms (GCM) 10K type strain sequencing project: providing services to taxonomists for standard genome sequencing and annotation.</title>
        <authorList>
            <consortium name="The Broad Institute Genomics Platform"/>
            <consortium name="The Broad Institute Genome Sequencing Center for Infectious Disease"/>
            <person name="Wu L."/>
            <person name="Ma J."/>
        </authorList>
    </citation>
    <scope>NUCLEOTIDE SEQUENCE [LARGE SCALE GENOMIC DNA]</scope>
    <source>
        <strain evidence="3">CGMCC 4.7371</strain>
    </source>
</reference>
<gene>
    <name evidence="2" type="ORF">GCM10011584_15850</name>
</gene>
<dbReference type="InterPro" id="IPR036514">
    <property type="entry name" value="SGNH_hydro_sf"/>
</dbReference>
<feature type="domain" description="SGNH hydrolase-type esterase" evidence="1">
    <location>
        <begin position="10"/>
        <end position="185"/>
    </location>
</feature>
<dbReference type="RefSeq" id="WP_188783470.1">
    <property type="nucleotide sequence ID" value="NZ_BMNI01000003.1"/>
</dbReference>
<dbReference type="GO" id="GO:0016787">
    <property type="term" value="F:hydrolase activity"/>
    <property type="evidence" value="ECO:0007669"/>
    <property type="project" value="UniProtKB-KW"/>
</dbReference>
<dbReference type="PANTHER" id="PTHR43784:SF2">
    <property type="entry name" value="GDSL-LIKE LIPASE_ACYLHYDROLASE, PUTATIVE (AFU_ORTHOLOGUE AFUA_2G00820)-RELATED"/>
    <property type="match status" value="1"/>
</dbReference>
<dbReference type="CDD" id="cd01832">
    <property type="entry name" value="SGNH_hydrolase_like_1"/>
    <property type="match status" value="1"/>
</dbReference>
<dbReference type="Proteomes" id="UP000655410">
    <property type="component" value="Unassembled WGS sequence"/>
</dbReference>
<sequence length="256" mass="28381">MSADYVRIAALGDSASCGVGDPTPAGWRGWAQLLADAIGREHHVSFCKLAVPGATVADVRREQLAEALAHRPHVASLVVGLNDAMRSSWDPDRLREDLLHCASELARQGTLLITVQFHDHTRVLGLPEVLARPMRARIRVLNQIYAEIHERYGVLQLDLTADATMQDRVFWSFDRLHPSELGHRVLAWKVGSLLNAEGLRFPLPSLVCTSAPATRRDRARTLVADVAPWLGRRVRDLAPWAARETARRTRGVLHAA</sequence>
<keyword evidence="3" id="KW-1185">Reference proteome</keyword>
<keyword evidence="2" id="KW-0378">Hydrolase</keyword>
<dbReference type="InterPro" id="IPR053140">
    <property type="entry name" value="GDSL_Rv0518-like"/>
</dbReference>
<evidence type="ECO:0000259" key="1">
    <source>
        <dbReference type="Pfam" id="PF13472"/>
    </source>
</evidence>
<name>A0ABQ2N9A1_9ACTN</name>
<dbReference type="Gene3D" id="3.40.50.1110">
    <property type="entry name" value="SGNH hydrolase"/>
    <property type="match status" value="1"/>
</dbReference>
<comment type="caution">
    <text evidence="2">The sequence shown here is derived from an EMBL/GenBank/DDBJ whole genome shotgun (WGS) entry which is preliminary data.</text>
</comment>
<proteinExistence type="predicted"/>
<protein>
    <submittedName>
        <fullName evidence="2">SGNH hydrolase</fullName>
    </submittedName>
</protein>
<dbReference type="PANTHER" id="PTHR43784">
    <property type="entry name" value="GDSL-LIKE LIPASE/ACYLHYDROLASE, PUTATIVE (AFU_ORTHOLOGUE AFUA_2G00820)-RELATED"/>
    <property type="match status" value="1"/>
</dbReference>
<evidence type="ECO:0000313" key="3">
    <source>
        <dbReference type="Proteomes" id="UP000655410"/>
    </source>
</evidence>